<dbReference type="InterPro" id="IPR017927">
    <property type="entry name" value="FAD-bd_FR_type"/>
</dbReference>
<dbReference type="InterPro" id="IPR050415">
    <property type="entry name" value="MRET"/>
</dbReference>
<name>A0ABY4YLS8_9MICO</name>
<dbReference type="Gene3D" id="3.40.50.80">
    <property type="entry name" value="Nucleotide-binding domain of ferredoxin-NADP reductase (FNR) module"/>
    <property type="match status" value="1"/>
</dbReference>
<dbReference type="EMBL" id="CP099490">
    <property type="protein sequence ID" value="USQ77743.1"/>
    <property type="molecule type" value="Genomic_DNA"/>
</dbReference>
<dbReference type="Pfam" id="PF00970">
    <property type="entry name" value="FAD_binding_6"/>
    <property type="match status" value="1"/>
</dbReference>
<organism evidence="5 6">
    <name type="scientific">Ornithinimicrobium cryptoxanthini</name>
    <dbReference type="NCBI Taxonomy" id="2934161"/>
    <lineage>
        <taxon>Bacteria</taxon>
        <taxon>Bacillati</taxon>
        <taxon>Actinomycetota</taxon>
        <taxon>Actinomycetes</taxon>
        <taxon>Micrococcales</taxon>
        <taxon>Ornithinimicrobiaceae</taxon>
        <taxon>Ornithinimicrobium</taxon>
    </lineage>
</organism>
<dbReference type="InterPro" id="IPR001433">
    <property type="entry name" value="OxRdtase_FAD/NAD-bd"/>
</dbReference>
<keyword evidence="2" id="KW-0408">Iron</keyword>
<dbReference type="InterPro" id="IPR008333">
    <property type="entry name" value="Cbr1-like_FAD-bd_dom"/>
</dbReference>
<proteinExistence type="predicted"/>
<evidence type="ECO:0000256" key="3">
    <source>
        <dbReference type="ARBA" id="ARBA00023014"/>
    </source>
</evidence>
<feature type="domain" description="FAD-binding FR-type" evidence="4">
    <location>
        <begin position="21"/>
        <end position="122"/>
    </location>
</feature>
<dbReference type="PANTHER" id="PTHR47354:SF5">
    <property type="entry name" value="PROTEIN RFBI"/>
    <property type="match status" value="1"/>
</dbReference>
<accession>A0ABY4YLS8</accession>
<keyword evidence="3" id="KW-0411">Iron-sulfur</keyword>
<evidence type="ECO:0000256" key="1">
    <source>
        <dbReference type="ARBA" id="ARBA00001974"/>
    </source>
</evidence>
<dbReference type="PANTHER" id="PTHR47354">
    <property type="entry name" value="NADH OXIDOREDUCTASE HCR"/>
    <property type="match status" value="1"/>
</dbReference>
<dbReference type="PROSITE" id="PS51384">
    <property type="entry name" value="FAD_FR"/>
    <property type="match status" value="1"/>
</dbReference>
<dbReference type="SUPFAM" id="SSF52343">
    <property type="entry name" value="Ferredoxin reductase-like, C-terminal NADP-linked domain"/>
    <property type="match status" value="1"/>
</dbReference>
<evidence type="ECO:0000313" key="5">
    <source>
        <dbReference type="EMBL" id="USQ77743.1"/>
    </source>
</evidence>
<keyword evidence="2" id="KW-0479">Metal-binding</keyword>
<gene>
    <name evidence="5" type="ORF">NF557_07550</name>
</gene>
<dbReference type="Pfam" id="PF00175">
    <property type="entry name" value="NAD_binding_1"/>
    <property type="match status" value="1"/>
</dbReference>
<protein>
    <submittedName>
        <fullName evidence="5">FAD-binding oxidoreductase</fullName>
    </submittedName>
</protein>
<evidence type="ECO:0000256" key="2">
    <source>
        <dbReference type="ARBA" id="ARBA00022714"/>
    </source>
</evidence>
<sequence length="264" mass="28897">MSTTTQTATRSANTDVQTLAAGTYRYRVEVLRVASPVVLEVGLAPVGEHLPFRPGQHAMLGVREPDVPERAYSIANAPRPDGRVRLLVTRYAGGITSGWIHDRLARGDEVILDGPHGSLVADPSLDGPVLLLAAGCGVAPVSAVAESLLASQPHREVTLLFSGRTPAHLLQRTRFEDLQRRHEQFSYDFTLTRDRSSRWHRRVPHMLGRLIGDLSGWEVFIAGNEHFVRASRDAVHVLGAEASSVHTEEFLADPSPQLECQPVS</sequence>
<evidence type="ECO:0000313" key="6">
    <source>
        <dbReference type="Proteomes" id="UP001056535"/>
    </source>
</evidence>
<dbReference type="InterPro" id="IPR039261">
    <property type="entry name" value="FNR_nucleotide-bd"/>
</dbReference>
<dbReference type="RefSeq" id="WP_252623239.1">
    <property type="nucleotide sequence ID" value="NZ_CP099490.1"/>
</dbReference>
<dbReference type="Proteomes" id="UP001056535">
    <property type="component" value="Chromosome"/>
</dbReference>
<evidence type="ECO:0000259" key="4">
    <source>
        <dbReference type="PROSITE" id="PS51384"/>
    </source>
</evidence>
<dbReference type="InterPro" id="IPR017938">
    <property type="entry name" value="Riboflavin_synthase-like_b-brl"/>
</dbReference>
<dbReference type="PRINTS" id="PR00410">
    <property type="entry name" value="PHEHYDRXLASE"/>
</dbReference>
<keyword evidence="2" id="KW-0001">2Fe-2S</keyword>
<reference evidence="5" key="1">
    <citation type="submission" date="2022-06" db="EMBL/GenBank/DDBJ databases">
        <title>Ornithinimicrobium JY.X270.</title>
        <authorList>
            <person name="Huang Y."/>
        </authorList>
    </citation>
    <scope>NUCLEOTIDE SEQUENCE</scope>
    <source>
        <strain evidence="5">JY.X270</strain>
    </source>
</reference>
<comment type="cofactor">
    <cofactor evidence="1">
        <name>FAD</name>
        <dbReference type="ChEBI" id="CHEBI:57692"/>
    </cofactor>
</comment>
<dbReference type="SUPFAM" id="SSF63380">
    <property type="entry name" value="Riboflavin synthase domain-like"/>
    <property type="match status" value="1"/>
</dbReference>
<keyword evidence="6" id="KW-1185">Reference proteome</keyword>
<dbReference type="Gene3D" id="2.40.30.10">
    <property type="entry name" value="Translation factors"/>
    <property type="match status" value="1"/>
</dbReference>